<dbReference type="SUPFAM" id="SSF57667">
    <property type="entry name" value="beta-beta-alpha zinc fingers"/>
    <property type="match status" value="2"/>
</dbReference>
<dbReference type="AlphaFoldDB" id="A0A6P9AXS4"/>
<keyword evidence="5" id="KW-0862">Zinc</keyword>
<keyword evidence="2" id="KW-0479">Metal-binding</keyword>
<evidence type="ECO:0000313" key="10">
    <source>
        <dbReference type="Proteomes" id="UP001652622"/>
    </source>
</evidence>
<evidence type="ECO:0000256" key="6">
    <source>
        <dbReference type="ARBA" id="ARBA00023242"/>
    </source>
</evidence>
<keyword evidence="3" id="KW-0677">Repeat</keyword>
<name>A0A6P9AXS4_PANGU</name>
<reference evidence="11" key="1">
    <citation type="submission" date="2025-08" db="UniProtKB">
        <authorList>
            <consortium name="RefSeq"/>
        </authorList>
    </citation>
    <scope>IDENTIFICATION</scope>
    <source>
        <tissue evidence="11">Blood</tissue>
    </source>
</reference>
<dbReference type="PROSITE" id="PS50157">
    <property type="entry name" value="ZINC_FINGER_C2H2_2"/>
    <property type="match status" value="1"/>
</dbReference>
<proteinExistence type="predicted"/>
<keyword evidence="6" id="KW-0539">Nucleus</keyword>
<evidence type="ECO:0000313" key="11">
    <source>
        <dbReference type="RefSeq" id="XP_034262049.1"/>
    </source>
</evidence>
<evidence type="ECO:0000256" key="5">
    <source>
        <dbReference type="ARBA" id="ARBA00022833"/>
    </source>
</evidence>
<dbReference type="InterPro" id="IPR036236">
    <property type="entry name" value="Znf_C2H2_sf"/>
</dbReference>
<evidence type="ECO:0000259" key="9">
    <source>
        <dbReference type="PROSITE" id="PS50157"/>
    </source>
</evidence>
<protein>
    <submittedName>
        <fullName evidence="11">Zinc finger protein 132-like isoform X2</fullName>
    </submittedName>
</protein>
<feature type="compositionally biased region" description="Low complexity" evidence="8">
    <location>
        <begin position="228"/>
        <end position="241"/>
    </location>
</feature>
<dbReference type="RefSeq" id="XP_034262049.1">
    <property type="nucleotide sequence ID" value="XM_034406158.1"/>
</dbReference>
<dbReference type="Gene3D" id="3.30.160.60">
    <property type="entry name" value="Classic Zinc Finger"/>
    <property type="match status" value="1"/>
</dbReference>
<evidence type="ECO:0000256" key="4">
    <source>
        <dbReference type="ARBA" id="ARBA00022771"/>
    </source>
</evidence>
<feature type="domain" description="C2H2-type" evidence="9">
    <location>
        <begin position="402"/>
        <end position="429"/>
    </location>
</feature>
<dbReference type="GeneID" id="117658028"/>
<comment type="subcellular location">
    <subcellularLocation>
        <location evidence="1">Nucleus</location>
    </subcellularLocation>
</comment>
<dbReference type="Proteomes" id="UP001652622">
    <property type="component" value="Unplaced"/>
</dbReference>
<keyword evidence="10" id="KW-1185">Reference proteome</keyword>
<dbReference type="PROSITE" id="PS00028">
    <property type="entry name" value="ZINC_FINGER_C2H2_1"/>
    <property type="match status" value="1"/>
</dbReference>
<evidence type="ECO:0000256" key="2">
    <source>
        <dbReference type="ARBA" id="ARBA00022723"/>
    </source>
</evidence>
<sequence>MLSRFLGDLPPGILFVDKKQPQMDRDSFPEQVGPLKAICKEEDTYCSDVEGHPCVSATEQRSVPDSGGQLRTESMEWASGDASTEDIIRPCYVLIELLPVVLPVVVPEKSAELPSRNTTIQPQHDFAMSAEDLVEEIQFADATCDENSVDVCCQAVAPALARSTRKAQDTRPSPLAAPTEERKRYFCAWCKEPFKLQINLEVHYRYCRQKQNQPRLLLKGLKVPSELDASGSGSTGDSADSVLLPQKPAQGPSSNDGERAFSDCRLWQLQQRQRVVKYKDMFDARRGTTERVRKLAATTCAMKKLWRCLECEEKFVYKWQFMAHLRSCTENVPGENHLPPESQGLAAKGLSDNEETQEPCVAPVRRPSTSKGSTLYPCDKCGKNLSKCYIPTHRAFHEGQRYKCMWCGKVFNFRSAAVRHKKQHYKLEEDIKCPNCGKPAGDNDCFCMIKKITVAPDSDGGEQSRPEEPK</sequence>
<keyword evidence="4 7" id="KW-0863">Zinc-finger</keyword>
<dbReference type="GO" id="GO:0005634">
    <property type="term" value="C:nucleus"/>
    <property type="evidence" value="ECO:0007669"/>
    <property type="project" value="UniProtKB-SubCell"/>
</dbReference>
<feature type="region of interest" description="Disordered" evidence="8">
    <location>
        <begin position="228"/>
        <end position="259"/>
    </location>
</feature>
<gene>
    <name evidence="11" type="primary">LOC117658028</name>
</gene>
<dbReference type="InterPro" id="IPR050331">
    <property type="entry name" value="Zinc_finger"/>
</dbReference>
<dbReference type="PANTHER" id="PTHR16515">
    <property type="entry name" value="PR DOMAIN ZINC FINGER PROTEIN"/>
    <property type="match status" value="1"/>
</dbReference>
<dbReference type="PANTHER" id="PTHR16515:SF49">
    <property type="entry name" value="GASTRULA ZINC FINGER PROTEIN XLCGF49.1-LIKE-RELATED"/>
    <property type="match status" value="1"/>
</dbReference>
<dbReference type="Pfam" id="PF00096">
    <property type="entry name" value="zf-C2H2"/>
    <property type="match status" value="1"/>
</dbReference>
<dbReference type="OMA" id="HPVKEMQ"/>
<dbReference type="GO" id="GO:0010468">
    <property type="term" value="P:regulation of gene expression"/>
    <property type="evidence" value="ECO:0007669"/>
    <property type="project" value="TreeGrafter"/>
</dbReference>
<dbReference type="InterPro" id="IPR013087">
    <property type="entry name" value="Znf_C2H2_type"/>
</dbReference>
<evidence type="ECO:0000256" key="8">
    <source>
        <dbReference type="SAM" id="MobiDB-lite"/>
    </source>
</evidence>
<evidence type="ECO:0000256" key="3">
    <source>
        <dbReference type="ARBA" id="ARBA00022737"/>
    </source>
</evidence>
<evidence type="ECO:0000256" key="7">
    <source>
        <dbReference type="PROSITE-ProRule" id="PRU00042"/>
    </source>
</evidence>
<organism evidence="10 11">
    <name type="scientific">Pantherophis guttatus</name>
    <name type="common">Corn snake</name>
    <name type="synonym">Elaphe guttata</name>
    <dbReference type="NCBI Taxonomy" id="94885"/>
    <lineage>
        <taxon>Eukaryota</taxon>
        <taxon>Metazoa</taxon>
        <taxon>Chordata</taxon>
        <taxon>Craniata</taxon>
        <taxon>Vertebrata</taxon>
        <taxon>Euteleostomi</taxon>
        <taxon>Lepidosauria</taxon>
        <taxon>Squamata</taxon>
        <taxon>Bifurcata</taxon>
        <taxon>Unidentata</taxon>
        <taxon>Episquamata</taxon>
        <taxon>Toxicofera</taxon>
        <taxon>Serpentes</taxon>
        <taxon>Colubroidea</taxon>
        <taxon>Colubridae</taxon>
        <taxon>Colubrinae</taxon>
        <taxon>Pantherophis</taxon>
    </lineage>
</organism>
<evidence type="ECO:0000256" key="1">
    <source>
        <dbReference type="ARBA" id="ARBA00004123"/>
    </source>
</evidence>
<dbReference type="GO" id="GO:0008270">
    <property type="term" value="F:zinc ion binding"/>
    <property type="evidence" value="ECO:0007669"/>
    <property type="project" value="UniProtKB-KW"/>
</dbReference>
<dbReference type="SMART" id="SM00355">
    <property type="entry name" value="ZnF_C2H2"/>
    <property type="match status" value="4"/>
</dbReference>
<accession>A0A6P9AXS4</accession>